<gene>
    <name evidence="1" type="ORF">SAMN04489841_4144</name>
</gene>
<keyword evidence="2" id="KW-1185">Reference proteome</keyword>
<dbReference type="AlphaFoldDB" id="A0A1H9QAX5"/>
<dbReference type="EMBL" id="FOFD01000006">
    <property type="protein sequence ID" value="SER57558.1"/>
    <property type="molecule type" value="Genomic_DNA"/>
</dbReference>
<proteinExistence type="predicted"/>
<sequence>MTRTVQSVLDRHADGVPCGELAADFREHRRWTGDDPLLLLAEAAAATTGQGFVDGIEPTVSRFREAFVATGRVDSFADLAALERDDDDLVAVFGARRKRHVLREAARVLADRPEPDDLDALIEWASAADHYRYDTDPIGSVAGVGPSSFQYLRQLAGIETIRPVPAVVELIDAVDAELEPSPLDTGTALRTIASGEWLAIGSSYTALELDRLAWWTATDADERAAIREIHDTPLGTDSRD</sequence>
<protein>
    <recommendedName>
        <fullName evidence="3">DNA-3-methyladenine glycosylase 2 family protein</fullName>
    </recommendedName>
</protein>
<name>A0A1H9QAX5_9EURY</name>
<dbReference type="OrthoDB" id="45797at2157"/>
<dbReference type="RefSeq" id="WP_090621221.1">
    <property type="nucleotide sequence ID" value="NZ_FOFD01000006.1"/>
</dbReference>
<evidence type="ECO:0008006" key="3">
    <source>
        <dbReference type="Google" id="ProtNLM"/>
    </source>
</evidence>
<organism evidence="1 2">
    <name type="scientific">Natrinema salaciae</name>
    <dbReference type="NCBI Taxonomy" id="1186196"/>
    <lineage>
        <taxon>Archaea</taxon>
        <taxon>Methanobacteriati</taxon>
        <taxon>Methanobacteriota</taxon>
        <taxon>Stenosarchaea group</taxon>
        <taxon>Halobacteria</taxon>
        <taxon>Halobacteriales</taxon>
        <taxon>Natrialbaceae</taxon>
        <taxon>Natrinema</taxon>
    </lineage>
</organism>
<dbReference type="Proteomes" id="UP000199114">
    <property type="component" value="Unassembled WGS sequence"/>
</dbReference>
<accession>A0A1H9QAX5</accession>
<evidence type="ECO:0000313" key="2">
    <source>
        <dbReference type="Proteomes" id="UP000199114"/>
    </source>
</evidence>
<evidence type="ECO:0000313" key="1">
    <source>
        <dbReference type="EMBL" id="SER57558.1"/>
    </source>
</evidence>
<reference evidence="2" key="1">
    <citation type="submission" date="2016-10" db="EMBL/GenBank/DDBJ databases">
        <authorList>
            <person name="Varghese N."/>
            <person name="Submissions S."/>
        </authorList>
    </citation>
    <scope>NUCLEOTIDE SEQUENCE [LARGE SCALE GENOMIC DNA]</scope>
    <source>
        <strain evidence="2">DSM 25055</strain>
    </source>
</reference>